<reference evidence="1 2" key="1">
    <citation type="submission" date="2022-06" db="EMBL/GenBank/DDBJ databases">
        <title>Acetobacer genomes from food samples.</title>
        <authorList>
            <person name="Sombolestani A."/>
        </authorList>
    </citation>
    <scope>NUCLEOTIDE SEQUENCE [LARGE SCALE GENOMIC DNA]</scope>
    <source>
        <strain evidence="1 2">R-83285</strain>
    </source>
</reference>
<comment type="caution">
    <text evidence="1">The sequence shown here is derived from an EMBL/GenBank/DDBJ whole genome shotgun (WGS) entry which is preliminary data.</text>
</comment>
<dbReference type="RefSeq" id="WP_253544526.1">
    <property type="nucleotide sequence ID" value="NZ_JAMYZY010000082.1"/>
</dbReference>
<evidence type="ECO:0000313" key="2">
    <source>
        <dbReference type="Proteomes" id="UP001523528"/>
    </source>
</evidence>
<accession>A0ABT1F4B6</accession>
<sequence>MGISFSDFIQSGLPNHANSRNAVIAALRAEKRPIPEIDCEEDLISFVAAHPDVAIPPYGAISCLYSDWREYQFQEERGGAE</sequence>
<dbReference type="Proteomes" id="UP001523528">
    <property type="component" value="Unassembled WGS sequence"/>
</dbReference>
<proteinExistence type="predicted"/>
<organism evidence="1 2">
    <name type="scientific">Acetobacter lambici</name>
    <dbReference type="NCBI Taxonomy" id="1332824"/>
    <lineage>
        <taxon>Bacteria</taxon>
        <taxon>Pseudomonadati</taxon>
        <taxon>Pseudomonadota</taxon>
        <taxon>Alphaproteobacteria</taxon>
        <taxon>Acetobacterales</taxon>
        <taxon>Acetobacteraceae</taxon>
        <taxon>Acetobacter</taxon>
    </lineage>
</organism>
<gene>
    <name evidence="1" type="ORF">NKW50_15970</name>
</gene>
<name>A0ABT1F4B6_9PROT</name>
<keyword evidence="2" id="KW-1185">Reference proteome</keyword>
<dbReference type="EMBL" id="JAMYZZ010000081">
    <property type="protein sequence ID" value="MCP1260065.1"/>
    <property type="molecule type" value="Genomic_DNA"/>
</dbReference>
<protein>
    <submittedName>
        <fullName evidence="1">Uncharacterized protein</fullName>
    </submittedName>
</protein>
<evidence type="ECO:0000313" key="1">
    <source>
        <dbReference type="EMBL" id="MCP1260065.1"/>
    </source>
</evidence>